<dbReference type="GO" id="GO:0016740">
    <property type="term" value="F:transferase activity"/>
    <property type="evidence" value="ECO:0007669"/>
    <property type="project" value="UniProtKB-KW"/>
</dbReference>
<dbReference type="InterPro" id="IPR007345">
    <property type="entry name" value="Polysacch_pyruvyl_Trfase"/>
</dbReference>
<dbReference type="Pfam" id="PF04230">
    <property type="entry name" value="PS_pyruv_trans"/>
    <property type="match status" value="1"/>
</dbReference>
<organism evidence="2 3">
    <name type="scientific">Parabacteroides distasonis</name>
    <dbReference type="NCBI Taxonomy" id="823"/>
    <lineage>
        <taxon>Bacteria</taxon>
        <taxon>Pseudomonadati</taxon>
        <taxon>Bacteroidota</taxon>
        <taxon>Bacteroidia</taxon>
        <taxon>Bacteroidales</taxon>
        <taxon>Tannerellaceae</taxon>
        <taxon>Parabacteroides</taxon>
    </lineage>
</organism>
<accession>A0A7K0HNP2</accession>
<sequence>MGYLPSMLIRFYFIKLFLYMKIGIITILKVNNYGAELQAYATQAVLNRMGYDAEIIDYLFYKNPKHKTTRLSKPIFRHGIKKQLSEYLYPMIEKIKAGKYREDNLKRIARFEKFHREHTRMSQTYRTMDELYTNVPDYDIYMVGSDQVWNPGIYSSIEPYFLTFAPKGKKRIAYASSFGISTLTDSYIPFYRKALKEMDAIGVREEQAVDLVKEVSGKNATLVLDPTLLLTATEWKQVAHPAVTLNEKYLLIYELTPCPYIKTLATYFGKMLNYRIIRICKQAVVEDKETEILNVTDAGPAEFLHFFSEASLILTNSFHGTAFSINFGKDFYTITPARKTNNCRQQSLLRLMGLENRLLQENAPLPNLTKVAMDYTLVRSILEKERVKSTLFINKAIHGE</sequence>
<name>A0A7K0HNP2_PARDI</name>
<evidence type="ECO:0000313" key="3">
    <source>
        <dbReference type="Proteomes" id="UP000441358"/>
    </source>
</evidence>
<comment type="caution">
    <text evidence="2">The sequence shown here is derived from an EMBL/GenBank/DDBJ whole genome shotgun (WGS) entry which is preliminary data.</text>
</comment>
<evidence type="ECO:0000259" key="1">
    <source>
        <dbReference type="Pfam" id="PF04230"/>
    </source>
</evidence>
<keyword evidence="2" id="KW-0808">Transferase</keyword>
<protein>
    <submittedName>
        <fullName evidence="2">Polysaccharide pyruvyl transferase family protein</fullName>
    </submittedName>
</protein>
<dbReference type="AlphaFoldDB" id="A0A7K0HNP2"/>
<evidence type="ECO:0000313" key="2">
    <source>
        <dbReference type="EMBL" id="MRZ51615.1"/>
    </source>
</evidence>
<reference evidence="2 3" key="1">
    <citation type="journal article" date="2019" name="Nat. Med.">
        <title>A library of human gut bacterial isolates paired with longitudinal multiomics data enables mechanistic microbiome research.</title>
        <authorList>
            <person name="Poyet M."/>
            <person name="Groussin M."/>
            <person name="Gibbons S.M."/>
            <person name="Avila-Pacheco J."/>
            <person name="Jiang X."/>
            <person name="Kearney S.M."/>
            <person name="Perrotta A.R."/>
            <person name="Berdy B."/>
            <person name="Zhao S."/>
            <person name="Lieberman T.D."/>
            <person name="Swanson P.K."/>
            <person name="Smith M."/>
            <person name="Roesemann S."/>
            <person name="Alexander J.E."/>
            <person name="Rich S.A."/>
            <person name="Livny J."/>
            <person name="Vlamakis H."/>
            <person name="Clish C."/>
            <person name="Bullock K."/>
            <person name="Deik A."/>
            <person name="Scott J."/>
            <person name="Pierce K.A."/>
            <person name="Xavier R.J."/>
            <person name="Alm E.J."/>
        </authorList>
    </citation>
    <scope>NUCLEOTIDE SEQUENCE [LARGE SCALE GENOMIC DNA]</scope>
    <source>
        <strain evidence="2 3">BIOML-A32</strain>
    </source>
</reference>
<gene>
    <name evidence="2" type="ORF">GKD66_15540</name>
</gene>
<proteinExistence type="predicted"/>
<feature type="domain" description="Polysaccharide pyruvyl transferase" evidence="1">
    <location>
        <begin position="32"/>
        <end position="335"/>
    </location>
</feature>
<dbReference type="Proteomes" id="UP000441358">
    <property type="component" value="Unassembled WGS sequence"/>
</dbReference>
<dbReference type="EMBL" id="WKMC01000012">
    <property type="protein sequence ID" value="MRZ51615.1"/>
    <property type="molecule type" value="Genomic_DNA"/>
</dbReference>